<evidence type="ECO:0000313" key="1">
    <source>
        <dbReference type="EMBL" id="KAK9140208.1"/>
    </source>
</evidence>
<dbReference type="AlphaFoldDB" id="A0AAP0JVE4"/>
<dbReference type="Proteomes" id="UP001419268">
    <property type="component" value="Unassembled WGS sequence"/>
</dbReference>
<protein>
    <submittedName>
        <fullName evidence="1">Uncharacterized protein</fullName>
    </submittedName>
</protein>
<keyword evidence="2" id="KW-1185">Reference proteome</keyword>
<reference evidence="1 2" key="1">
    <citation type="submission" date="2024-01" db="EMBL/GenBank/DDBJ databases">
        <title>Genome assemblies of Stephania.</title>
        <authorList>
            <person name="Yang L."/>
        </authorList>
    </citation>
    <scope>NUCLEOTIDE SEQUENCE [LARGE SCALE GENOMIC DNA]</scope>
    <source>
        <strain evidence="1">JXDWG</strain>
        <tissue evidence="1">Leaf</tissue>
    </source>
</reference>
<organism evidence="1 2">
    <name type="scientific">Stephania cephalantha</name>
    <dbReference type="NCBI Taxonomy" id="152367"/>
    <lineage>
        <taxon>Eukaryota</taxon>
        <taxon>Viridiplantae</taxon>
        <taxon>Streptophyta</taxon>
        <taxon>Embryophyta</taxon>
        <taxon>Tracheophyta</taxon>
        <taxon>Spermatophyta</taxon>
        <taxon>Magnoliopsida</taxon>
        <taxon>Ranunculales</taxon>
        <taxon>Menispermaceae</taxon>
        <taxon>Menispermoideae</taxon>
        <taxon>Cissampelideae</taxon>
        <taxon>Stephania</taxon>
    </lineage>
</organism>
<comment type="caution">
    <text evidence="1">The sequence shown here is derived from an EMBL/GenBank/DDBJ whole genome shotgun (WGS) entry which is preliminary data.</text>
</comment>
<evidence type="ECO:0000313" key="2">
    <source>
        <dbReference type="Proteomes" id="UP001419268"/>
    </source>
</evidence>
<proteinExistence type="predicted"/>
<sequence length="90" mass="10887">MKYRYICKERRWIREEDTLDDEHYKGYESPYPIDPLVHFDELLYLDYCFFYPHGDDGDDEGHLLTARLARMIVPPVLLVELHLIRRSGKE</sequence>
<gene>
    <name evidence="1" type="ORF">Scep_009889</name>
</gene>
<dbReference type="EMBL" id="JBBNAG010000004">
    <property type="protein sequence ID" value="KAK9140208.1"/>
    <property type="molecule type" value="Genomic_DNA"/>
</dbReference>
<accession>A0AAP0JVE4</accession>
<name>A0AAP0JVE4_9MAGN</name>